<dbReference type="PANTHER" id="PTHR13903">
    <property type="entry name" value="PIRIN-RELATED"/>
    <property type="match status" value="1"/>
</dbReference>
<dbReference type="PIRSF" id="PIRSF006232">
    <property type="entry name" value="Pirin"/>
    <property type="match status" value="1"/>
</dbReference>
<dbReference type="PANTHER" id="PTHR13903:SF8">
    <property type="entry name" value="PIRIN"/>
    <property type="match status" value="1"/>
</dbReference>
<evidence type="ECO:0000313" key="6">
    <source>
        <dbReference type="EMBL" id="GGH64437.1"/>
    </source>
</evidence>
<accession>A0A917IW47</accession>
<dbReference type="EMBL" id="BMIB01000002">
    <property type="protein sequence ID" value="GGH64437.1"/>
    <property type="molecule type" value="Genomic_DNA"/>
</dbReference>
<proteinExistence type="inferred from homology"/>
<dbReference type="Pfam" id="PF05726">
    <property type="entry name" value="Pirin_C"/>
    <property type="match status" value="1"/>
</dbReference>
<organism evidence="6 7">
    <name type="scientific">Filimonas zeae</name>
    <dbReference type="NCBI Taxonomy" id="1737353"/>
    <lineage>
        <taxon>Bacteria</taxon>
        <taxon>Pseudomonadati</taxon>
        <taxon>Bacteroidota</taxon>
        <taxon>Chitinophagia</taxon>
        <taxon>Chitinophagales</taxon>
        <taxon>Chitinophagaceae</taxon>
        <taxon>Filimonas</taxon>
    </lineage>
</organism>
<dbReference type="InterPro" id="IPR003829">
    <property type="entry name" value="Pirin_N_dom"/>
</dbReference>
<evidence type="ECO:0000313" key="7">
    <source>
        <dbReference type="Proteomes" id="UP000627292"/>
    </source>
</evidence>
<reference evidence="6" key="1">
    <citation type="journal article" date="2014" name="Int. J. Syst. Evol. Microbiol.">
        <title>Complete genome sequence of Corynebacterium casei LMG S-19264T (=DSM 44701T), isolated from a smear-ripened cheese.</title>
        <authorList>
            <consortium name="US DOE Joint Genome Institute (JGI-PGF)"/>
            <person name="Walter F."/>
            <person name="Albersmeier A."/>
            <person name="Kalinowski J."/>
            <person name="Ruckert C."/>
        </authorList>
    </citation>
    <scope>NUCLEOTIDE SEQUENCE</scope>
    <source>
        <strain evidence="6">CGMCC 1.15290</strain>
    </source>
</reference>
<feature type="binding site" evidence="2">
    <location>
        <position position="61"/>
    </location>
    <ligand>
        <name>Fe cation</name>
        <dbReference type="ChEBI" id="CHEBI:24875"/>
    </ligand>
</feature>
<comment type="similarity">
    <text evidence="1 3">Belongs to the pirin family.</text>
</comment>
<dbReference type="RefSeq" id="WP_188951555.1">
    <property type="nucleotide sequence ID" value="NZ_BMIB01000002.1"/>
</dbReference>
<evidence type="ECO:0000256" key="2">
    <source>
        <dbReference type="PIRSR" id="PIRSR006232-1"/>
    </source>
</evidence>
<feature type="binding site" evidence="2">
    <location>
        <position position="63"/>
    </location>
    <ligand>
        <name>Fe cation</name>
        <dbReference type="ChEBI" id="CHEBI:24875"/>
    </ligand>
</feature>
<keyword evidence="7" id="KW-1185">Reference proteome</keyword>
<evidence type="ECO:0000256" key="3">
    <source>
        <dbReference type="RuleBase" id="RU003457"/>
    </source>
</evidence>
<feature type="binding site" evidence="2">
    <location>
        <position position="107"/>
    </location>
    <ligand>
        <name>Fe cation</name>
        <dbReference type="ChEBI" id="CHEBI:24875"/>
    </ligand>
</feature>
<feature type="domain" description="Pirin N-terminal" evidence="4">
    <location>
        <begin position="24"/>
        <end position="125"/>
    </location>
</feature>
<keyword evidence="2" id="KW-0408">Iron</keyword>
<dbReference type="GO" id="GO:0046872">
    <property type="term" value="F:metal ion binding"/>
    <property type="evidence" value="ECO:0007669"/>
    <property type="project" value="UniProtKB-KW"/>
</dbReference>
<evidence type="ECO:0000259" key="4">
    <source>
        <dbReference type="Pfam" id="PF02678"/>
    </source>
</evidence>
<dbReference type="AlphaFoldDB" id="A0A917IW47"/>
<name>A0A917IW47_9BACT</name>
<dbReference type="InterPro" id="IPR008778">
    <property type="entry name" value="Pirin_C_dom"/>
</dbReference>
<evidence type="ECO:0000259" key="5">
    <source>
        <dbReference type="Pfam" id="PF05726"/>
    </source>
</evidence>
<sequence>MKKSILTVNNGRNERVGEFLVNRLLPMPQKKAVGPVVFLDHIYPIDLADTTAQIPNGDFAHPHRGIATFSYVLNGQLAHWDSKGHHDIINKGGVQWMKAGNGIVHDEQPSGPAGGGTFHSLQFWITLPAANKREAAEYQSVKGEDIPEIPLPGEAGTLRVLLGSFGSTSSPVKTYTHQFIYHLRIQAKSTFRWKAGTGNEFAAFVPDNTIILNGRELRKSKIAIFGNEGDEFVMENPDIVPADVFLFGGEAYNEAIVSQGPFVMNSYSEIAEAYKDFFDNKYGTIQYLKKQSV</sequence>
<dbReference type="SUPFAM" id="SSF51182">
    <property type="entry name" value="RmlC-like cupins"/>
    <property type="match status" value="1"/>
</dbReference>
<dbReference type="CDD" id="cd02909">
    <property type="entry name" value="cupin_pirin_N"/>
    <property type="match status" value="1"/>
</dbReference>
<dbReference type="InterPro" id="IPR011051">
    <property type="entry name" value="RmlC_Cupin_sf"/>
</dbReference>
<dbReference type="Gene3D" id="2.60.120.10">
    <property type="entry name" value="Jelly Rolls"/>
    <property type="match status" value="2"/>
</dbReference>
<dbReference type="InterPro" id="IPR014710">
    <property type="entry name" value="RmlC-like_jellyroll"/>
</dbReference>
<feature type="binding site" evidence="2">
    <location>
        <position position="105"/>
    </location>
    <ligand>
        <name>Fe cation</name>
        <dbReference type="ChEBI" id="CHEBI:24875"/>
    </ligand>
</feature>
<comment type="caution">
    <text evidence="6">The sequence shown here is derived from an EMBL/GenBank/DDBJ whole genome shotgun (WGS) entry which is preliminary data.</text>
</comment>
<keyword evidence="2" id="KW-0479">Metal-binding</keyword>
<reference evidence="6" key="2">
    <citation type="submission" date="2020-09" db="EMBL/GenBank/DDBJ databases">
        <authorList>
            <person name="Sun Q."/>
            <person name="Zhou Y."/>
        </authorList>
    </citation>
    <scope>NUCLEOTIDE SEQUENCE</scope>
    <source>
        <strain evidence="6">CGMCC 1.15290</strain>
    </source>
</reference>
<gene>
    <name evidence="6" type="ORF">GCM10011379_16490</name>
</gene>
<dbReference type="Proteomes" id="UP000627292">
    <property type="component" value="Unassembled WGS sequence"/>
</dbReference>
<dbReference type="Pfam" id="PF02678">
    <property type="entry name" value="Pirin"/>
    <property type="match status" value="1"/>
</dbReference>
<protein>
    <submittedName>
        <fullName evidence="6">Quercetin 2,3-dioxygenase</fullName>
    </submittedName>
</protein>
<evidence type="ECO:0000256" key="1">
    <source>
        <dbReference type="ARBA" id="ARBA00008416"/>
    </source>
</evidence>
<comment type="cofactor">
    <cofactor evidence="2">
        <name>Fe cation</name>
        <dbReference type="ChEBI" id="CHEBI:24875"/>
    </cofactor>
    <text evidence="2">Binds 1 Fe cation per subunit.</text>
</comment>
<dbReference type="InterPro" id="IPR012093">
    <property type="entry name" value="Pirin"/>
</dbReference>
<feature type="domain" description="Pirin C-terminal" evidence="5">
    <location>
        <begin position="181"/>
        <end position="282"/>
    </location>
</feature>